<proteinExistence type="predicted"/>
<sequence>MGRHETLSLLFHRDGVPPNRVTDDSTEQTIGDFRCRLRNADCHLCVTEPYKRDSTEQKLKTGSQKTLWDHCLELEALVCSNTSNDIYMTNGQVPETIMKGTTADISHMAEFGWYDWVMFRENVPTYPDDKMVLGHYLGLAIDMGSALTAKIPKDNGQFIFCSTMSLIALSILSHDFYLMSFLGHILDPLPLRRSFMQTASPLILTTLRTAICLVQTLVMRKLYLSLVTTFSMPTSCCLVARDNADNPVGLVDTIPILDTQSYIVDFADGNQAKLTANLIAGPFYSLSDLTETNMSSWTGLLTTDNSTMLLRAQTRSQYALTAVLALDVPP</sequence>
<evidence type="ECO:0000313" key="1">
    <source>
        <dbReference type="EMBL" id="KAL3806892.1"/>
    </source>
</evidence>
<dbReference type="Proteomes" id="UP001530377">
    <property type="component" value="Unassembled WGS sequence"/>
</dbReference>
<reference evidence="1 2" key="1">
    <citation type="submission" date="2024-10" db="EMBL/GenBank/DDBJ databases">
        <title>Updated reference genomes for cyclostephanoid diatoms.</title>
        <authorList>
            <person name="Roberts W.R."/>
            <person name="Alverson A.J."/>
        </authorList>
    </citation>
    <scope>NUCLEOTIDE SEQUENCE [LARGE SCALE GENOMIC DNA]</scope>
    <source>
        <strain evidence="1 2">AJA228-03</strain>
    </source>
</reference>
<organism evidence="1 2">
    <name type="scientific">Cyclostephanos tholiformis</name>
    <dbReference type="NCBI Taxonomy" id="382380"/>
    <lineage>
        <taxon>Eukaryota</taxon>
        <taxon>Sar</taxon>
        <taxon>Stramenopiles</taxon>
        <taxon>Ochrophyta</taxon>
        <taxon>Bacillariophyta</taxon>
        <taxon>Coscinodiscophyceae</taxon>
        <taxon>Thalassiosirophycidae</taxon>
        <taxon>Stephanodiscales</taxon>
        <taxon>Stephanodiscaceae</taxon>
        <taxon>Cyclostephanos</taxon>
    </lineage>
</organism>
<dbReference type="EMBL" id="JALLPB020000709">
    <property type="protein sequence ID" value="KAL3806892.1"/>
    <property type="molecule type" value="Genomic_DNA"/>
</dbReference>
<protein>
    <submittedName>
        <fullName evidence="1">Uncharacterized protein</fullName>
    </submittedName>
</protein>
<evidence type="ECO:0000313" key="2">
    <source>
        <dbReference type="Proteomes" id="UP001530377"/>
    </source>
</evidence>
<accession>A0ABD3R2A6</accession>
<dbReference type="AlphaFoldDB" id="A0ABD3R2A6"/>
<gene>
    <name evidence="1" type="ORF">ACHAXA_009587</name>
</gene>
<keyword evidence="2" id="KW-1185">Reference proteome</keyword>
<name>A0ABD3R2A6_9STRA</name>
<comment type="caution">
    <text evidence="1">The sequence shown here is derived from an EMBL/GenBank/DDBJ whole genome shotgun (WGS) entry which is preliminary data.</text>
</comment>